<evidence type="ECO:0000313" key="2">
    <source>
        <dbReference type="EMBL" id="ALN79440.1"/>
    </source>
</evidence>
<gene>
    <name evidence="2" type="ORF">LA76x_1282</name>
</gene>
<dbReference type="KEGG" id="lab:LA76x_1282"/>
<dbReference type="AlphaFoldDB" id="A0A0S2F7E8"/>
<feature type="region of interest" description="Disordered" evidence="1">
    <location>
        <begin position="23"/>
        <end position="43"/>
    </location>
</feature>
<evidence type="ECO:0000313" key="3">
    <source>
        <dbReference type="Proteomes" id="UP000060787"/>
    </source>
</evidence>
<proteinExistence type="predicted"/>
<name>A0A0S2F7E8_LYSAN</name>
<dbReference type="Proteomes" id="UP000060787">
    <property type="component" value="Chromosome"/>
</dbReference>
<dbReference type="PATRIC" id="fig|84531.8.peg.1307"/>
<dbReference type="EMBL" id="CP011129">
    <property type="protein sequence ID" value="ALN79440.1"/>
    <property type="molecule type" value="Genomic_DNA"/>
</dbReference>
<evidence type="ECO:0000256" key="1">
    <source>
        <dbReference type="SAM" id="MobiDB-lite"/>
    </source>
</evidence>
<accession>A0A0S2F7E8</accession>
<sequence length="187" mass="21206">MPLRSAFVYAGFTVSSGATDRRRLRASSLEGDTMRSTPSNPYRDSDLIELAEQCMRRARELNDRVQRTPEQRAVLASDTAYLLTAAGSALDSSEYMPGNPEYATKGGERISVNEFMQWHLRHVHNSRYRTFLRALDMAAGKNREAWRIDVLIDDKKPDALAVESDEGLRAVLAELAKLPRWGYRRRG</sequence>
<dbReference type="STRING" id="84531.LA76x_1282"/>
<keyword evidence="3" id="KW-1185">Reference proteome</keyword>
<reference evidence="2 3" key="1">
    <citation type="journal article" date="2015" name="BMC Genomics">
        <title>Comparative genomics and metabolic profiling of the genus Lysobacter.</title>
        <authorList>
            <person name="de Bruijn I."/>
            <person name="Cheng X."/>
            <person name="de Jager V."/>
            <person name="Exposito R.G."/>
            <person name="Watrous J."/>
            <person name="Patel N."/>
            <person name="Postma J."/>
            <person name="Dorrestein P.C."/>
            <person name="Kobayashi D."/>
            <person name="Raaijmakers J.M."/>
        </authorList>
    </citation>
    <scope>NUCLEOTIDE SEQUENCE [LARGE SCALE GENOMIC DNA]</scope>
    <source>
        <strain evidence="2 3">76</strain>
    </source>
</reference>
<protein>
    <submittedName>
        <fullName evidence="2">Uncharacterized protein</fullName>
    </submittedName>
</protein>
<organism evidence="2 3">
    <name type="scientific">Lysobacter antibioticus</name>
    <dbReference type="NCBI Taxonomy" id="84531"/>
    <lineage>
        <taxon>Bacteria</taxon>
        <taxon>Pseudomonadati</taxon>
        <taxon>Pseudomonadota</taxon>
        <taxon>Gammaproteobacteria</taxon>
        <taxon>Lysobacterales</taxon>
        <taxon>Lysobacteraceae</taxon>
        <taxon>Lysobacter</taxon>
    </lineage>
</organism>